<organism evidence="6 7">
    <name type="scientific">Petrolisthes cinctipes</name>
    <name type="common">Flat porcelain crab</name>
    <dbReference type="NCBI Taxonomy" id="88211"/>
    <lineage>
        <taxon>Eukaryota</taxon>
        <taxon>Metazoa</taxon>
        <taxon>Ecdysozoa</taxon>
        <taxon>Arthropoda</taxon>
        <taxon>Crustacea</taxon>
        <taxon>Multicrustacea</taxon>
        <taxon>Malacostraca</taxon>
        <taxon>Eumalacostraca</taxon>
        <taxon>Eucarida</taxon>
        <taxon>Decapoda</taxon>
        <taxon>Pleocyemata</taxon>
        <taxon>Anomura</taxon>
        <taxon>Galatheoidea</taxon>
        <taxon>Porcellanidae</taxon>
        <taxon>Petrolisthes</taxon>
    </lineage>
</organism>
<dbReference type="PANTHER" id="PTHR44329:SF288">
    <property type="entry name" value="MITOGEN-ACTIVATED PROTEIN KINASE KINASE KINASE 20"/>
    <property type="match status" value="1"/>
</dbReference>
<dbReference type="InterPro" id="IPR000719">
    <property type="entry name" value="Prot_kinase_dom"/>
</dbReference>
<dbReference type="PROSITE" id="PS00109">
    <property type="entry name" value="PROTEIN_KINASE_TYR"/>
    <property type="match status" value="1"/>
</dbReference>
<dbReference type="EMBL" id="JAWQEG010002272">
    <property type="protein sequence ID" value="KAK3873032.1"/>
    <property type="molecule type" value="Genomic_DNA"/>
</dbReference>
<dbReference type="SUPFAM" id="SSF56112">
    <property type="entry name" value="Protein kinase-like (PK-like)"/>
    <property type="match status" value="1"/>
</dbReference>
<keyword evidence="2" id="KW-0547">Nucleotide-binding</keyword>
<feature type="domain" description="Protein kinase" evidence="5">
    <location>
        <begin position="15"/>
        <end position="259"/>
    </location>
</feature>
<keyword evidence="7" id="KW-1185">Reference proteome</keyword>
<name>A0AAE1FH30_PETCI</name>
<accession>A0AAE1FH30</accession>
<dbReference type="Pfam" id="PF00069">
    <property type="entry name" value="Pkinase"/>
    <property type="match status" value="1"/>
</dbReference>
<evidence type="ECO:0000256" key="2">
    <source>
        <dbReference type="ARBA" id="ARBA00022741"/>
    </source>
</evidence>
<sequence>MELIGVPIFDPEKLKHLFPQFRQGSDGNVFKVMYDNQLACLKIGHTLHQINDYPLEVGKLHCLDGVGGAPQLIAACSNIPLFVTTYCPGITIKEWVTNDTNPVTPMELLQVYLEVALRLKEIHVKGIIHNDISPDNIILDFQDKHYTRAHIINFNLSTHYGLSHGLWKPNNRNHEMKYPWIAPEVYHGRTSCSSSDVFSLGYLFRYVTRTLIEQNRIPSHAPQIAFLEHLAGAMHTYFENRISISQVIDELSSALYRKN</sequence>
<dbReference type="SMART" id="SM00220">
    <property type="entry name" value="S_TKc"/>
    <property type="match status" value="1"/>
</dbReference>
<dbReference type="InterPro" id="IPR008266">
    <property type="entry name" value="Tyr_kinase_AS"/>
</dbReference>
<evidence type="ECO:0000313" key="6">
    <source>
        <dbReference type="EMBL" id="KAK3873032.1"/>
    </source>
</evidence>
<reference evidence="6" key="1">
    <citation type="submission" date="2023-10" db="EMBL/GenBank/DDBJ databases">
        <title>Genome assemblies of two species of porcelain crab, Petrolisthes cinctipes and Petrolisthes manimaculis (Anomura: Porcellanidae).</title>
        <authorList>
            <person name="Angst P."/>
        </authorList>
    </citation>
    <scope>NUCLEOTIDE SEQUENCE</scope>
    <source>
        <strain evidence="6">PB745_01</strain>
        <tissue evidence="6">Gill</tissue>
    </source>
</reference>
<evidence type="ECO:0000256" key="1">
    <source>
        <dbReference type="ARBA" id="ARBA00022679"/>
    </source>
</evidence>
<dbReference type="InterPro" id="IPR011009">
    <property type="entry name" value="Kinase-like_dom_sf"/>
</dbReference>
<keyword evidence="3" id="KW-0418">Kinase</keyword>
<evidence type="ECO:0000313" key="7">
    <source>
        <dbReference type="Proteomes" id="UP001286313"/>
    </source>
</evidence>
<evidence type="ECO:0000256" key="3">
    <source>
        <dbReference type="ARBA" id="ARBA00022777"/>
    </source>
</evidence>
<dbReference type="Gene3D" id="1.10.510.10">
    <property type="entry name" value="Transferase(Phosphotransferase) domain 1"/>
    <property type="match status" value="1"/>
</dbReference>
<dbReference type="GO" id="GO:0004674">
    <property type="term" value="F:protein serine/threonine kinase activity"/>
    <property type="evidence" value="ECO:0007669"/>
    <property type="project" value="TreeGrafter"/>
</dbReference>
<gene>
    <name evidence="6" type="ORF">Pcinc_021929</name>
</gene>
<dbReference type="PROSITE" id="PS50011">
    <property type="entry name" value="PROTEIN_KINASE_DOM"/>
    <property type="match status" value="1"/>
</dbReference>
<keyword evidence="4" id="KW-0067">ATP-binding</keyword>
<dbReference type="InterPro" id="IPR051681">
    <property type="entry name" value="Ser/Thr_Kinases-Pseudokinases"/>
</dbReference>
<dbReference type="PANTHER" id="PTHR44329">
    <property type="entry name" value="SERINE/THREONINE-PROTEIN KINASE TNNI3K-RELATED"/>
    <property type="match status" value="1"/>
</dbReference>
<evidence type="ECO:0000256" key="4">
    <source>
        <dbReference type="ARBA" id="ARBA00022840"/>
    </source>
</evidence>
<dbReference type="Proteomes" id="UP001286313">
    <property type="component" value="Unassembled WGS sequence"/>
</dbReference>
<dbReference type="GO" id="GO:0005524">
    <property type="term" value="F:ATP binding"/>
    <property type="evidence" value="ECO:0007669"/>
    <property type="project" value="UniProtKB-KW"/>
</dbReference>
<evidence type="ECO:0000259" key="5">
    <source>
        <dbReference type="PROSITE" id="PS50011"/>
    </source>
</evidence>
<dbReference type="AlphaFoldDB" id="A0AAE1FH30"/>
<comment type="caution">
    <text evidence="6">The sequence shown here is derived from an EMBL/GenBank/DDBJ whole genome shotgun (WGS) entry which is preliminary data.</text>
</comment>
<protein>
    <recommendedName>
        <fullName evidence="5">Protein kinase domain-containing protein</fullName>
    </recommendedName>
</protein>
<keyword evidence="1" id="KW-0808">Transferase</keyword>
<proteinExistence type="predicted"/>